<accession>W2HU23</accession>
<dbReference type="Proteomes" id="UP000054532">
    <property type="component" value="Unassembled WGS sequence"/>
</dbReference>
<dbReference type="Proteomes" id="UP000053236">
    <property type="component" value="Unassembled WGS sequence"/>
</dbReference>
<dbReference type="AlphaFoldDB" id="W2HU23"/>
<protein>
    <submittedName>
        <fullName evidence="3">Uncharacterized protein</fullName>
    </submittedName>
</protein>
<feature type="region of interest" description="Disordered" evidence="1">
    <location>
        <begin position="1"/>
        <end position="49"/>
    </location>
</feature>
<evidence type="ECO:0000313" key="3">
    <source>
        <dbReference type="EMBL" id="ETL25351.1"/>
    </source>
</evidence>
<dbReference type="EMBL" id="KI696466">
    <property type="protein sequence ID" value="ETM31838.1"/>
    <property type="molecule type" value="Genomic_DNA"/>
</dbReference>
<feature type="non-terminal residue" evidence="3">
    <location>
        <position position="68"/>
    </location>
</feature>
<reference evidence="2" key="2">
    <citation type="submission" date="2013-11" db="EMBL/GenBank/DDBJ databases">
        <title>The Genome Sequence of Phytophthora parasitica CJ02B3.</title>
        <authorList>
            <consortium name="The Broad Institute Genomics Platform"/>
            <person name="Russ C."/>
            <person name="Tyler B."/>
            <person name="Panabieres F."/>
            <person name="Shan W."/>
            <person name="Tripathy S."/>
            <person name="Grunwald N."/>
            <person name="Machado M."/>
            <person name="Johnson C.S."/>
            <person name="Arredondo F."/>
            <person name="Hong C."/>
            <person name="Coffey M."/>
            <person name="Young S.K."/>
            <person name="Zeng Q."/>
            <person name="Gargeya S."/>
            <person name="Fitzgerald M."/>
            <person name="Abouelleil A."/>
            <person name="Alvarado L."/>
            <person name="Chapman S.B."/>
            <person name="Gainer-Dewar J."/>
            <person name="Goldberg J."/>
            <person name="Griggs A."/>
            <person name="Gujja S."/>
            <person name="Hansen M."/>
            <person name="Howarth C."/>
            <person name="Imamovic A."/>
            <person name="Ireland A."/>
            <person name="Larimer J."/>
            <person name="McCowan C."/>
            <person name="Murphy C."/>
            <person name="Pearson M."/>
            <person name="Poon T.W."/>
            <person name="Priest M."/>
            <person name="Roberts A."/>
            <person name="Saif S."/>
            <person name="Shea T."/>
            <person name="Sykes S."/>
            <person name="Wortman J."/>
            <person name="Nusbaum C."/>
            <person name="Birren B."/>
        </authorList>
    </citation>
    <scope>NUCLEOTIDE SEQUENCE [LARGE SCALE GENOMIC DNA]</scope>
    <source>
        <strain evidence="2">CJ02B3</strain>
    </source>
</reference>
<proteinExistence type="predicted"/>
<evidence type="ECO:0000256" key="1">
    <source>
        <dbReference type="SAM" id="MobiDB-lite"/>
    </source>
</evidence>
<evidence type="ECO:0000313" key="2">
    <source>
        <dbReference type="EMBL" id="ETK71922.1"/>
    </source>
</evidence>
<gene>
    <name evidence="5" type="ORF">L914_20649</name>
    <name evidence="2" type="ORF">L915_20898</name>
    <name evidence="3" type="ORF">L916_20781</name>
    <name evidence="4" type="ORF">L917_20632</name>
</gene>
<evidence type="ECO:0000313" key="4">
    <source>
        <dbReference type="EMBL" id="ETL78575.1"/>
    </source>
</evidence>
<name>W2HU23_PHYNI</name>
<dbReference type="Proteomes" id="UP000053864">
    <property type="component" value="Unassembled WGS sequence"/>
</dbReference>
<sequence>MQGTHQSRRSSYAEKTDASPEVQADFTGASRDGMQDELATTTKTNTDKLDGLTTNRIWTRWTYSSPAR</sequence>
<dbReference type="EMBL" id="KI676520">
    <property type="protein sequence ID" value="ETL25351.1"/>
    <property type="molecule type" value="Genomic_DNA"/>
</dbReference>
<dbReference type="EMBL" id="KI683248">
    <property type="protein sequence ID" value="ETL78575.1"/>
    <property type="molecule type" value="Genomic_DNA"/>
</dbReference>
<reference evidence="5" key="4">
    <citation type="submission" date="2013-11" db="EMBL/GenBank/DDBJ databases">
        <title>The Genome Sequence of Phytophthora parasitica IAC_01/95.</title>
        <authorList>
            <consortium name="The Broad Institute Genomics Platform"/>
            <person name="Russ C."/>
            <person name="Tyler B."/>
            <person name="Panabieres F."/>
            <person name="Shan W."/>
            <person name="Tripathy S."/>
            <person name="Grunwald N."/>
            <person name="Machado M."/>
            <person name="Johnson C.S."/>
            <person name="Arredondo F."/>
            <person name="Hong C."/>
            <person name="Coffey M."/>
            <person name="Young S.K."/>
            <person name="Zeng Q."/>
            <person name="Gargeya S."/>
            <person name="Fitzgerald M."/>
            <person name="Abouelleil A."/>
            <person name="Alvarado L."/>
            <person name="Chapman S.B."/>
            <person name="Gainer-Dewar J."/>
            <person name="Goldberg J."/>
            <person name="Griggs A."/>
            <person name="Gujja S."/>
            <person name="Hansen M."/>
            <person name="Howarth C."/>
            <person name="Imamovic A."/>
            <person name="Ireland A."/>
            <person name="Larimer J."/>
            <person name="McCowan C."/>
            <person name="Murphy C."/>
            <person name="Pearson M."/>
            <person name="Poon T.W."/>
            <person name="Priest M."/>
            <person name="Roberts A."/>
            <person name="Saif S."/>
            <person name="Shea T."/>
            <person name="Sykes S."/>
            <person name="Wortman J."/>
            <person name="Nusbaum C."/>
            <person name="Birren B."/>
        </authorList>
    </citation>
    <scope>NUCLEOTIDE SEQUENCE [LARGE SCALE GENOMIC DNA]</scope>
    <source>
        <strain evidence="5">IAC_01/95</strain>
    </source>
</reference>
<evidence type="ECO:0000313" key="5">
    <source>
        <dbReference type="EMBL" id="ETM31838.1"/>
    </source>
</evidence>
<dbReference type="EMBL" id="KI689702">
    <property type="protein sequence ID" value="ETK71922.1"/>
    <property type="molecule type" value="Genomic_DNA"/>
</dbReference>
<dbReference type="Proteomes" id="UP000054423">
    <property type="component" value="Unassembled WGS sequence"/>
</dbReference>
<reference evidence="3" key="3">
    <citation type="submission" date="2013-11" db="EMBL/GenBank/DDBJ databases">
        <title>The Genome Sequence of Phytophthora parasitica CJ05E6.</title>
        <authorList>
            <consortium name="The Broad Institute Genomics Platform"/>
            <person name="Russ C."/>
            <person name="Tyler B."/>
            <person name="Panabieres F."/>
            <person name="Shan W."/>
            <person name="Tripathy S."/>
            <person name="Grunwald N."/>
            <person name="Machado M."/>
            <person name="Johnson C.S."/>
            <person name="Arredondo F."/>
            <person name="Hong C."/>
            <person name="Coffey M."/>
            <person name="Young S.K."/>
            <person name="Zeng Q."/>
            <person name="Gargeya S."/>
            <person name="Fitzgerald M."/>
            <person name="Abouelleil A."/>
            <person name="Alvarado L."/>
            <person name="Chapman S.B."/>
            <person name="Gainer-Dewar J."/>
            <person name="Goldberg J."/>
            <person name="Griggs A."/>
            <person name="Gujja S."/>
            <person name="Hansen M."/>
            <person name="Howarth C."/>
            <person name="Imamovic A."/>
            <person name="Ireland A."/>
            <person name="Larimer J."/>
            <person name="McCowan C."/>
            <person name="Murphy C."/>
            <person name="Pearson M."/>
            <person name="Poon T.W."/>
            <person name="Priest M."/>
            <person name="Roberts A."/>
            <person name="Saif S."/>
            <person name="Shea T."/>
            <person name="Sykes S."/>
            <person name="Wortman J."/>
            <person name="Nusbaum C."/>
            <person name="Birren B."/>
        </authorList>
    </citation>
    <scope>NUCLEOTIDE SEQUENCE [LARGE SCALE GENOMIC DNA]</scope>
    <source>
        <strain evidence="3">CJ05E6</strain>
    </source>
</reference>
<reference evidence="4" key="1">
    <citation type="submission" date="2013-11" db="EMBL/GenBank/DDBJ databases">
        <title>The Genome Sequence of Phytophthora parasitica CHvinca01.</title>
        <authorList>
            <consortium name="The Broad Institute Genomics Platform"/>
            <person name="Russ C."/>
            <person name="Tyler B."/>
            <person name="Panabieres F."/>
            <person name="Shan W."/>
            <person name="Tripathy S."/>
            <person name="Grunwald N."/>
            <person name="Machado M."/>
            <person name="Johnson C.S."/>
            <person name="Arredondo F."/>
            <person name="Hong C."/>
            <person name="Coffey M."/>
            <person name="Young S.K."/>
            <person name="Zeng Q."/>
            <person name="Gargeya S."/>
            <person name="Fitzgerald M."/>
            <person name="Abouelleil A."/>
            <person name="Alvarado L."/>
            <person name="Chapman S.B."/>
            <person name="Gainer-Dewar J."/>
            <person name="Goldberg J."/>
            <person name="Griggs A."/>
            <person name="Gujja S."/>
            <person name="Hansen M."/>
            <person name="Howarth C."/>
            <person name="Imamovic A."/>
            <person name="Ireland A."/>
            <person name="Larimer J."/>
            <person name="McCowan C."/>
            <person name="Murphy C."/>
            <person name="Pearson M."/>
            <person name="Poon T.W."/>
            <person name="Priest M."/>
            <person name="Roberts A."/>
            <person name="Saif S."/>
            <person name="Shea T."/>
            <person name="Sykes S."/>
            <person name="Wortman J."/>
            <person name="Nusbaum C."/>
            <person name="Birren B."/>
        </authorList>
    </citation>
    <scope>NUCLEOTIDE SEQUENCE [LARGE SCALE GENOMIC DNA]</scope>
    <source>
        <strain evidence="4">CHvinca01</strain>
    </source>
</reference>
<organism evidence="3">
    <name type="scientific">Phytophthora nicotianae</name>
    <name type="common">Potato buckeye rot agent</name>
    <name type="synonym">Phytophthora parasitica</name>
    <dbReference type="NCBI Taxonomy" id="4792"/>
    <lineage>
        <taxon>Eukaryota</taxon>
        <taxon>Sar</taxon>
        <taxon>Stramenopiles</taxon>
        <taxon>Oomycota</taxon>
        <taxon>Peronosporomycetes</taxon>
        <taxon>Peronosporales</taxon>
        <taxon>Peronosporaceae</taxon>
        <taxon>Phytophthora</taxon>
    </lineage>
</organism>